<name>A0AA49Q3S1_9BACT</name>
<evidence type="ECO:0000313" key="3">
    <source>
        <dbReference type="Proteomes" id="UP001229955"/>
    </source>
</evidence>
<dbReference type="AntiFam" id="ANF00226">
    <property type="entry name" value="Shadow ORF (opposite pknB)"/>
</dbReference>
<keyword evidence="3" id="KW-1185">Reference proteome</keyword>
<accession>A0AA49Q6Q1</accession>
<protein>
    <submittedName>
        <fullName evidence="1">Uncharacterized protein</fullName>
    </submittedName>
</protein>
<evidence type="ECO:0000313" key="1">
    <source>
        <dbReference type="EMBL" id="WKW10994.1"/>
    </source>
</evidence>
<dbReference type="KEGG" id="pspc:Strain318_000228"/>
<proteinExistence type="predicted"/>
<reference evidence="1" key="1">
    <citation type="submission" date="2023-07" db="EMBL/GenBank/DDBJ databases">
        <authorList>
            <person name="Haufschild T."/>
            <person name="Kallscheuer N."/>
            <person name="Hammer J."/>
            <person name="Kohn T."/>
            <person name="Kabuu M."/>
            <person name="Jogler M."/>
            <person name="Wohfarth N."/>
            <person name="Heuer A."/>
            <person name="Rohde M."/>
            <person name="van Teeseling M.C.F."/>
            <person name="Jogler C."/>
        </authorList>
    </citation>
    <scope>NUCLEOTIDE SEQUENCE</scope>
    <source>
        <strain evidence="1">Strain 138</strain>
        <strain evidence="2">Strain 318</strain>
    </source>
</reference>
<dbReference type="Proteomes" id="UP001229955">
    <property type="component" value="Chromosome"/>
</dbReference>
<evidence type="ECO:0000313" key="2">
    <source>
        <dbReference type="EMBL" id="WKW13904.1"/>
    </source>
</evidence>
<dbReference type="EMBL" id="CP130612">
    <property type="protein sequence ID" value="WKW10994.1"/>
    <property type="molecule type" value="Genomic_DNA"/>
</dbReference>
<dbReference type="EMBL" id="CP130613">
    <property type="protein sequence ID" value="WKW13904.1"/>
    <property type="molecule type" value="Genomic_DNA"/>
</dbReference>
<organism evidence="1">
    <name type="scientific">Pseudogemmatithrix spongiicola</name>
    <dbReference type="NCBI Taxonomy" id="3062599"/>
    <lineage>
        <taxon>Bacteria</taxon>
        <taxon>Pseudomonadati</taxon>
        <taxon>Gemmatimonadota</taxon>
        <taxon>Gemmatimonadia</taxon>
        <taxon>Gemmatimonadales</taxon>
        <taxon>Gemmatimonadaceae</taxon>
        <taxon>Pseudogemmatithrix</taxon>
    </lineage>
</organism>
<sequence length="137" mass="15195">MAAPRQHFVEHAAERVLVDATVEPGATERLLGTHVARRAERDAGRGNRSLRAIGRSGDAEVAQLGVARRQEDVLGLQVAVDDAAAMRVFEGIGHFAGDADRIIDRHRTFPRQPRPESLALDEWHHEEDRVVARARIN</sequence>
<gene>
    <name evidence="1" type="ORF">Strain138_000228</name>
    <name evidence="2" type="ORF">Strain318_000228</name>
</gene>
<dbReference type="AlphaFoldDB" id="A0AA49Q3S1"/>
<accession>A0AA49Q3S1</accession>